<protein>
    <submittedName>
        <fullName evidence="1">Uncharacterized protein</fullName>
    </submittedName>
</protein>
<proteinExistence type="predicted"/>
<name>A0A1L9SP56_9EURO</name>
<keyword evidence="2" id="KW-1185">Reference proteome</keyword>
<dbReference type="RefSeq" id="XP_022583317.1">
    <property type="nucleotide sequence ID" value="XM_022722978.1"/>
</dbReference>
<dbReference type="Proteomes" id="UP000184188">
    <property type="component" value="Unassembled WGS sequence"/>
</dbReference>
<reference evidence="2" key="1">
    <citation type="journal article" date="2017" name="Genome Biol.">
        <title>Comparative genomics reveals high biological diversity and specific adaptations in the industrially and medically important fungal genus Aspergillus.</title>
        <authorList>
            <person name="de Vries R.P."/>
            <person name="Riley R."/>
            <person name="Wiebenga A."/>
            <person name="Aguilar-Osorio G."/>
            <person name="Amillis S."/>
            <person name="Uchima C.A."/>
            <person name="Anderluh G."/>
            <person name="Asadollahi M."/>
            <person name="Askin M."/>
            <person name="Barry K."/>
            <person name="Battaglia E."/>
            <person name="Bayram O."/>
            <person name="Benocci T."/>
            <person name="Braus-Stromeyer S.A."/>
            <person name="Caldana C."/>
            <person name="Canovas D."/>
            <person name="Cerqueira G.C."/>
            <person name="Chen F."/>
            <person name="Chen W."/>
            <person name="Choi C."/>
            <person name="Clum A."/>
            <person name="Dos Santos R.A."/>
            <person name="Damasio A.R."/>
            <person name="Diallinas G."/>
            <person name="Emri T."/>
            <person name="Fekete E."/>
            <person name="Flipphi M."/>
            <person name="Freyberg S."/>
            <person name="Gallo A."/>
            <person name="Gournas C."/>
            <person name="Habgood R."/>
            <person name="Hainaut M."/>
            <person name="Harispe M.L."/>
            <person name="Henrissat B."/>
            <person name="Hilden K.S."/>
            <person name="Hope R."/>
            <person name="Hossain A."/>
            <person name="Karabika E."/>
            <person name="Karaffa L."/>
            <person name="Karanyi Z."/>
            <person name="Krasevec N."/>
            <person name="Kuo A."/>
            <person name="Kusch H."/>
            <person name="LaButti K."/>
            <person name="Lagendijk E.L."/>
            <person name="Lapidus A."/>
            <person name="Levasseur A."/>
            <person name="Lindquist E."/>
            <person name="Lipzen A."/>
            <person name="Logrieco A.F."/>
            <person name="MacCabe A."/>
            <person name="Maekelae M.R."/>
            <person name="Malavazi I."/>
            <person name="Melin P."/>
            <person name="Meyer V."/>
            <person name="Mielnichuk N."/>
            <person name="Miskei M."/>
            <person name="Molnar A.P."/>
            <person name="Mule G."/>
            <person name="Ngan C.Y."/>
            <person name="Orejas M."/>
            <person name="Orosz E."/>
            <person name="Ouedraogo J.P."/>
            <person name="Overkamp K.M."/>
            <person name="Park H.-S."/>
            <person name="Perrone G."/>
            <person name="Piumi F."/>
            <person name="Punt P.J."/>
            <person name="Ram A.F."/>
            <person name="Ramon A."/>
            <person name="Rauscher S."/>
            <person name="Record E."/>
            <person name="Riano-Pachon D.M."/>
            <person name="Robert V."/>
            <person name="Roehrig J."/>
            <person name="Ruller R."/>
            <person name="Salamov A."/>
            <person name="Salih N.S."/>
            <person name="Samson R.A."/>
            <person name="Sandor E."/>
            <person name="Sanguinetti M."/>
            <person name="Schuetze T."/>
            <person name="Sepcic K."/>
            <person name="Shelest E."/>
            <person name="Sherlock G."/>
            <person name="Sophianopoulou V."/>
            <person name="Squina F.M."/>
            <person name="Sun H."/>
            <person name="Susca A."/>
            <person name="Todd R.B."/>
            <person name="Tsang A."/>
            <person name="Unkles S.E."/>
            <person name="van de Wiele N."/>
            <person name="van Rossen-Uffink D."/>
            <person name="Oliveira J.V."/>
            <person name="Vesth T.C."/>
            <person name="Visser J."/>
            <person name="Yu J.-H."/>
            <person name="Zhou M."/>
            <person name="Andersen M.R."/>
            <person name="Archer D.B."/>
            <person name="Baker S.E."/>
            <person name="Benoit I."/>
            <person name="Brakhage A.A."/>
            <person name="Braus G.H."/>
            <person name="Fischer R."/>
            <person name="Frisvad J.C."/>
            <person name="Goldman G.H."/>
            <person name="Houbraken J."/>
            <person name="Oakley B."/>
            <person name="Pocsi I."/>
            <person name="Scazzocchio C."/>
            <person name="Seiboth B."/>
            <person name="vanKuyk P.A."/>
            <person name="Wortman J."/>
            <person name="Dyer P.S."/>
            <person name="Grigoriev I.V."/>
        </authorList>
    </citation>
    <scope>NUCLEOTIDE SEQUENCE [LARGE SCALE GENOMIC DNA]</scope>
    <source>
        <strain evidence="2">CBS 506.65</strain>
    </source>
</reference>
<accession>A0A1L9SP56</accession>
<sequence>MIQPSDVPATDTATEQHRHHLGIHPIPYSLHSHYSFTYLQPYTLPVYIYCIPYPFYLSC</sequence>
<dbReference type="VEuPathDB" id="FungiDB:ASPZODRAFT_1322771"/>
<evidence type="ECO:0000313" key="2">
    <source>
        <dbReference type="Proteomes" id="UP000184188"/>
    </source>
</evidence>
<organism evidence="1 2">
    <name type="scientific">Penicilliopsis zonata CBS 506.65</name>
    <dbReference type="NCBI Taxonomy" id="1073090"/>
    <lineage>
        <taxon>Eukaryota</taxon>
        <taxon>Fungi</taxon>
        <taxon>Dikarya</taxon>
        <taxon>Ascomycota</taxon>
        <taxon>Pezizomycotina</taxon>
        <taxon>Eurotiomycetes</taxon>
        <taxon>Eurotiomycetidae</taxon>
        <taxon>Eurotiales</taxon>
        <taxon>Aspergillaceae</taxon>
        <taxon>Penicilliopsis</taxon>
    </lineage>
</organism>
<evidence type="ECO:0000313" key="1">
    <source>
        <dbReference type="EMBL" id="OJJ48807.1"/>
    </source>
</evidence>
<dbReference type="GeneID" id="34609443"/>
<dbReference type="AlphaFoldDB" id="A0A1L9SP56"/>
<gene>
    <name evidence="1" type="ORF">ASPZODRAFT_1322771</name>
</gene>
<dbReference type="EMBL" id="KV878338">
    <property type="protein sequence ID" value="OJJ48807.1"/>
    <property type="molecule type" value="Genomic_DNA"/>
</dbReference>